<evidence type="ECO:0000313" key="2">
    <source>
        <dbReference type="EMBL" id="RLV55882.1"/>
    </source>
</evidence>
<evidence type="ECO:0000256" key="1">
    <source>
        <dbReference type="SAM" id="MobiDB-lite"/>
    </source>
</evidence>
<name>A0A3L8PPE8_9ACTN</name>
<protein>
    <submittedName>
        <fullName evidence="2">Antitoxin</fullName>
    </submittedName>
</protein>
<reference evidence="2 3" key="1">
    <citation type="submission" date="2018-10" db="EMBL/GenBank/DDBJ databases">
        <title>Aeromicrobium sp. 9W16Y-2 whole genome shotgun sequence.</title>
        <authorList>
            <person name="Li F."/>
        </authorList>
    </citation>
    <scope>NUCLEOTIDE SEQUENCE [LARGE SCALE GENOMIC DNA]</scope>
    <source>
        <strain evidence="2 3">9W16Y-2</strain>
    </source>
</reference>
<dbReference type="AlphaFoldDB" id="A0A3L8PPE8"/>
<feature type="compositionally biased region" description="Basic and acidic residues" evidence="1">
    <location>
        <begin position="1"/>
        <end position="15"/>
    </location>
</feature>
<dbReference type="OrthoDB" id="3749034at2"/>
<dbReference type="Proteomes" id="UP000282515">
    <property type="component" value="Unassembled WGS sequence"/>
</dbReference>
<dbReference type="EMBL" id="RDBF01000005">
    <property type="protein sequence ID" value="RLV55882.1"/>
    <property type="molecule type" value="Genomic_DNA"/>
</dbReference>
<evidence type="ECO:0000313" key="3">
    <source>
        <dbReference type="Proteomes" id="UP000282515"/>
    </source>
</evidence>
<dbReference type="RefSeq" id="WP_121794078.1">
    <property type="nucleotide sequence ID" value="NZ_RDBF01000005.1"/>
</dbReference>
<organism evidence="2 3">
    <name type="scientific">Aeromicrobium phragmitis</name>
    <dbReference type="NCBI Taxonomy" id="2478914"/>
    <lineage>
        <taxon>Bacteria</taxon>
        <taxon>Bacillati</taxon>
        <taxon>Actinomycetota</taxon>
        <taxon>Actinomycetes</taxon>
        <taxon>Propionibacteriales</taxon>
        <taxon>Nocardioidaceae</taxon>
        <taxon>Aeromicrobium</taxon>
    </lineage>
</organism>
<keyword evidence="3" id="KW-1185">Reference proteome</keyword>
<sequence>MGFLDKLTRRGDAKKRAGQMMQGREDDIDQAVDTVAGLADRATSGKYSSKIDEAAARLKKAAQDMDDDGKGDPPRR</sequence>
<comment type="caution">
    <text evidence="2">The sequence shown here is derived from an EMBL/GenBank/DDBJ whole genome shotgun (WGS) entry which is preliminary data.</text>
</comment>
<feature type="region of interest" description="Disordered" evidence="1">
    <location>
        <begin position="1"/>
        <end position="28"/>
    </location>
</feature>
<dbReference type="InterPro" id="IPR028037">
    <property type="entry name" value="Antitoxin_Rv0909/MT0933"/>
</dbReference>
<accession>A0A3L8PPE8</accession>
<proteinExistence type="predicted"/>
<gene>
    <name evidence="2" type="ORF">D9V41_08210</name>
</gene>
<dbReference type="Pfam" id="PF14013">
    <property type="entry name" value="MT0933_antitox"/>
    <property type="match status" value="1"/>
</dbReference>